<comment type="similarity">
    <text evidence="2">Belongs to the glycosyl hydrolase 99 family.</text>
</comment>
<dbReference type="GO" id="GO:0004559">
    <property type="term" value="F:alpha-mannosidase activity"/>
    <property type="evidence" value="ECO:0007669"/>
    <property type="project" value="TreeGrafter"/>
</dbReference>
<dbReference type="PANTHER" id="PTHR13572:SF4">
    <property type="entry name" value="RE57134P"/>
    <property type="match status" value="1"/>
</dbReference>
<evidence type="ECO:0000313" key="10">
    <source>
        <dbReference type="Proteomes" id="UP001152320"/>
    </source>
</evidence>
<evidence type="ECO:0000256" key="1">
    <source>
        <dbReference type="ARBA" id="ARBA00004323"/>
    </source>
</evidence>
<evidence type="ECO:0000256" key="3">
    <source>
        <dbReference type="ARBA" id="ARBA00022692"/>
    </source>
</evidence>
<dbReference type="CDD" id="cd11574">
    <property type="entry name" value="GH99"/>
    <property type="match status" value="1"/>
</dbReference>
<dbReference type="Proteomes" id="UP001152320">
    <property type="component" value="Chromosome 16"/>
</dbReference>
<keyword evidence="10" id="KW-1185">Reference proteome</keyword>
<dbReference type="OrthoDB" id="406152at2759"/>
<dbReference type="AlphaFoldDB" id="A0A9Q1BHY7"/>
<protein>
    <submittedName>
        <fullName evidence="9">Glycoprotein endo-alpha-1,2-mannosidase</fullName>
    </submittedName>
</protein>
<organism evidence="9 10">
    <name type="scientific">Holothuria leucospilota</name>
    <name type="common">Black long sea cucumber</name>
    <name type="synonym">Mertensiothuria leucospilota</name>
    <dbReference type="NCBI Taxonomy" id="206669"/>
    <lineage>
        <taxon>Eukaryota</taxon>
        <taxon>Metazoa</taxon>
        <taxon>Echinodermata</taxon>
        <taxon>Eleutherozoa</taxon>
        <taxon>Echinozoa</taxon>
        <taxon>Holothuroidea</taxon>
        <taxon>Aspidochirotacea</taxon>
        <taxon>Aspidochirotida</taxon>
        <taxon>Holothuriidae</taxon>
        <taxon>Holothuria</taxon>
    </lineage>
</organism>
<evidence type="ECO:0000256" key="5">
    <source>
        <dbReference type="ARBA" id="ARBA00022968"/>
    </source>
</evidence>
<keyword evidence="5" id="KW-0735">Signal-anchor</keyword>
<dbReference type="EMBL" id="JAIZAY010000016">
    <property type="protein sequence ID" value="KAJ8026868.1"/>
    <property type="molecule type" value="Genomic_DNA"/>
</dbReference>
<evidence type="ECO:0000256" key="6">
    <source>
        <dbReference type="ARBA" id="ARBA00022989"/>
    </source>
</evidence>
<comment type="subcellular location">
    <subcellularLocation>
        <location evidence="1">Golgi apparatus membrane</location>
        <topology evidence="1">Single-pass type II membrane protein</topology>
    </subcellularLocation>
</comment>
<name>A0A9Q1BHY7_HOLLE</name>
<keyword evidence="4" id="KW-0378">Hydrolase</keyword>
<dbReference type="Pfam" id="PF16317">
    <property type="entry name" value="Glyco_hydro_99"/>
    <property type="match status" value="1"/>
</dbReference>
<evidence type="ECO:0000256" key="8">
    <source>
        <dbReference type="ARBA" id="ARBA00023136"/>
    </source>
</evidence>
<evidence type="ECO:0000256" key="4">
    <source>
        <dbReference type="ARBA" id="ARBA00022801"/>
    </source>
</evidence>
<keyword evidence="6" id="KW-1133">Transmembrane helix</keyword>
<reference evidence="9" key="1">
    <citation type="submission" date="2021-10" db="EMBL/GenBank/DDBJ databases">
        <title>Tropical sea cucumber genome reveals ecological adaptation and Cuvierian tubules defense mechanism.</title>
        <authorList>
            <person name="Chen T."/>
        </authorList>
    </citation>
    <scope>NUCLEOTIDE SEQUENCE</scope>
    <source>
        <strain evidence="9">Nanhai2018</strain>
        <tissue evidence="9">Muscle</tissue>
    </source>
</reference>
<dbReference type="GO" id="GO:0000139">
    <property type="term" value="C:Golgi membrane"/>
    <property type="evidence" value="ECO:0007669"/>
    <property type="project" value="UniProtKB-SubCell"/>
</dbReference>
<keyword evidence="8" id="KW-0472">Membrane</keyword>
<sequence length="498" mass="57743">MIPRRFRSLRCIATFIVTLFLLGCISAVVVITRVVDLEGPMSLLEPFERGKSLMERNHGENKQQRENVIKESHDDKMADDEKAERGKKFINDMKGNVQNMTKLKSPRKKKLIKSEKIPKRNVSVTSYLREDVKKDSRIWSDIQPNYNLHAFYYPWYGNPDHNGNYYHWNHEYIPHWNKNVAKKWVTGIHSPPHDVGSNFYPHLGCYSSSDDDIIGEHMKQMRFAGIGVLVLSWYPPGKADGQGIPSDGLVPKIMDIAHEHQLKVAFHSEPYNGRSESTFANDVKYIVDSYGSHPAFYKYQGSKKAKEALPVFYLYDSYLLNATFWANIFRHGSPKSLRGTRYDGIFLALFVESKHRSEVLRGGFDGFYTYFASNRFTYGSTWTSWKILRQFASRSNLLFVPSVGPGYIDTRVRPWNGINTKWRDHGAYYKGSFEAAMSLNPPIVSITSFNEWHEGTQIEKAIPYRYGNFSYLDYTPNQPDYYLRLTRQLSEDLKHPNR</sequence>
<evidence type="ECO:0000313" key="9">
    <source>
        <dbReference type="EMBL" id="KAJ8026868.1"/>
    </source>
</evidence>
<proteinExistence type="inferred from homology"/>
<keyword evidence="7" id="KW-0333">Golgi apparatus</keyword>
<dbReference type="PANTHER" id="PTHR13572">
    <property type="entry name" value="ENDO-ALPHA-1,2-MANNOSIDASE"/>
    <property type="match status" value="1"/>
</dbReference>
<dbReference type="PROSITE" id="PS51257">
    <property type="entry name" value="PROKAR_LIPOPROTEIN"/>
    <property type="match status" value="1"/>
</dbReference>
<dbReference type="FunFam" id="3.20.20.80:FF:000177">
    <property type="entry name" value="MANEAL isoform 4"/>
    <property type="match status" value="1"/>
</dbReference>
<comment type="caution">
    <text evidence="9">The sequence shown here is derived from an EMBL/GenBank/DDBJ whole genome shotgun (WGS) entry which is preliminary data.</text>
</comment>
<accession>A0A9Q1BHY7</accession>
<dbReference type="Gene3D" id="3.20.20.80">
    <property type="entry name" value="Glycosidases"/>
    <property type="match status" value="1"/>
</dbReference>
<evidence type="ECO:0000256" key="2">
    <source>
        <dbReference type="ARBA" id="ARBA00009559"/>
    </source>
</evidence>
<keyword evidence="3" id="KW-0812">Transmembrane</keyword>
<dbReference type="InterPro" id="IPR026071">
    <property type="entry name" value="Glyco_Hydrolase_99"/>
</dbReference>
<evidence type="ECO:0000256" key="7">
    <source>
        <dbReference type="ARBA" id="ARBA00023034"/>
    </source>
</evidence>
<gene>
    <name evidence="9" type="ORF">HOLleu_31824</name>
</gene>